<dbReference type="PROSITE" id="PS51898">
    <property type="entry name" value="TYR_RECOMBINASE"/>
    <property type="match status" value="1"/>
</dbReference>
<dbReference type="SUPFAM" id="SSF56349">
    <property type="entry name" value="DNA breaking-rejoining enzymes"/>
    <property type="match status" value="1"/>
</dbReference>
<dbReference type="InterPro" id="IPR011010">
    <property type="entry name" value="DNA_brk_join_enz"/>
</dbReference>
<keyword evidence="2" id="KW-0233">DNA recombination</keyword>
<keyword evidence="5" id="KW-1185">Reference proteome</keyword>
<evidence type="ECO:0000256" key="1">
    <source>
        <dbReference type="ARBA" id="ARBA00022908"/>
    </source>
</evidence>
<dbReference type="EMBL" id="JAAOMA010000060">
    <property type="protein sequence ID" value="NHR08416.1"/>
    <property type="molecule type" value="Genomic_DNA"/>
</dbReference>
<dbReference type="Gene3D" id="1.10.443.10">
    <property type="entry name" value="Intergrase catalytic core"/>
    <property type="match status" value="1"/>
</dbReference>
<dbReference type="InterPro" id="IPR050090">
    <property type="entry name" value="Tyrosine_recombinase_XerCD"/>
</dbReference>
<dbReference type="PANTHER" id="PTHR30349:SF64">
    <property type="entry name" value="PROPHAGE INTEGRASE INTD-RELATED"/>
    <property type="match status" value="1"/>
</dbReference>
<evidence type="ECO:0000256" key="2">
    <source>
        <dbReference type="ARBA" id="ARBA00023172"/>
    </source>
</evidence>
<keyword evidence="1" id="KW-0229">DNA integration</keyword>
<gene>
    <name evidence="4" type="ORF">HA052_24810</name>
</gene>
<dbReference type="Proteomes" id="UP001515641">
    <property type="component" value="Unassembled WGS sequence"/>
</dbReference>
<comment type="caution">
    <text evidence="4">The sequence shown here is derived from an EMBL/GenBank/DDBJ whole genome shotgun (WGS) entry which is preliminary data.</text>
</comment>
<dbReference type="Pfam" id="PF00589">
    <property type="entry name" value="Phage_integrase"/>
    <property type="match status" value="1"/>
</dbReference>
<reference evidence="4 5" key="1">
    <citation type="submission" date="2020-03" db="EMBL/GenBank/DDBJ databases">
        <title>Draft genome sequence of environmentally isolated cultures.</title>
        <authorList>
            <person name="Wilson H.S."/>
            <person name="De Leon M.E."/>
        </authorList>
    </citation>
    <scope>NUCLEOTIDE SEQUENCE [LARGE SCALE GENOMIC DNA]</scope>
    <source>
        <strain evidence="4 5">HSC-31F16</strain>
    </source>
</reference>
<evidence type="ECO:0000259" key="3">
    <source>
        <dbReference type="PROSITE" id="PS51898"/>
    </source>
</evidence>
<evidence type="ECO:0000313" key="4">
    <source>
        <dbReference type="EMBL" id="NHR08416.1"/>
    </source>
</evidence>
<sequence>MARKQITGLTQRTPGGIWFIDKQVQGVGRIRESTGTHDRAEAEKYLIHKLEKIRQQQVYGIRPPRIWREAATKYLLENQHMPSIGDCADQLKILDKFIGDVELSKLHDGSMREFIKFRQTTRLDKRTDKEGVTPRTINIALELVIRILALAASKWRDEFGMTWLERPPSISKLNERAETRPAYPMSWDEQKLLFKELPEHLAIMALFKVNTGCREKEVCYLKWEWEVRVPELETSVFLIPANFGGRTDKSGVKNGSERIVVLNSVARSIIETLRGRHPVYVFAYHESANPNDDNIQRMNGHAWRKARTRAAQKFAAKFMRRPNPGFAKFRVHDLKHTFGYRLRIAGVPFEDRQALLGHTSENVTTHYSAAEVGRLIEQVELVKDTGRQLVSATVIRRSA</sequence>
<feature type="domain" description="Tyr recombinase" evidence="3">
    <location>
        <begin position="180"/>
        <end position="380"/>
    </location>
</feature>
<organism evidence="4 5">
    <name type="scientific">Chromobacterium fluminis</name>
    <dbReference type="NCBI Taxonomy" id="3044269"/>
    <lineage>
        <taxon>Bacteria</taxon>
        <taxon>Pseudomonadati</taxon>
        <taxon>Pseudomonadota</taxon>
        <taxon>Betaproteobacteria</taxon>
        <taxon>Neisseriales</taxon>
        <taxon>Chromobacteriaceae</taxon>
        <taxon>Chromobacterium</taxon>
    </lineage>
</organism>
<proteinExistence type="predicted"/>
<dbReference type="InterPro" id="IPR013762">
    <property type="entry name" value="Integrase-like_cat_sf"/>
</dbReference>
<name>A0ABX0LBW3_9NEIS</name>
<dbReference type="InterPro" id="IPR002104">
    <property type="entry name" value="Integrase_catalytic"/>
</dbReference>
<evidence type="ECO:0000313" key="5">
    <source>
        <dbReference type="Proteomes" id="UP001515641"/>
    </source>
</evidence>
<dbReference type="PANTHER" id="PTHR30349">
    <property type="entry name" value="PHAGE INTEGRASE-RELATED"/>
    <property type="match status" value="1"/>
</dbReference>
<accession>A0ABX0LBW3</accession>
<protein>
    <submittedName>
        <fullName evidence="4">Tyrosine-type recombinase/integrase</fullName>
    </submittedName>
</protein>
<dbReference type="RefSeq" id="WP_166454072.1">
    <property type="nucleotide sequence ID" value="NZ_JAAOMA010000060.1"/>
</dbReference>